<sequence>MFWSFVMIFGGAFFLISILLQDRRRRRYLSDVSQSSVRQLVGDVGQAIDLKTLDETSWLQQGKKRLISSYYQLGSQPALKVAVMVCLGLVVSVYVNQTYFRVHQAAFSVGMILVLMLFVINWLQAREKQYFEDAFPDALTMLASAVSSGEGLMQSFMFVGRTLDGPVGKEFKKMGDRLQMGESTTAVFNKSCQRFPYPSFHFFVITMRANIERGGQIKEVVAKLNRVMFSARAIEKKKYALTSEARVSAKIVGALPFFFLFLLQYISPENFEFVMFHPDGRPILYYVMISECVGMGLIWLLMKGVR</sequence>
<dbReference type="EMBL" id="CAKMTQ010000030">
    <property type="protein sequence ID" value="CAH1534134.1"/>
    <property type="molecule type" value="Genomic_DNA"/>
</dbReference>
<protein>
    <submittedName>
        <fullName evidence="8">Flp pilus assembly protein TadB</fullName>
    </submittedName>
</protein>
<evidence type="ECO:0000256" key="2">
    <source>
        <dbReference type="ARBA" id="ARBA00022475"/>
    </source>
</evidence>
<dbReference type="Pfam" id="PF00482">
    <property type="entry name" value="T2SSF"/>
    <property type="match status" value="1"/>
</dbReference>
<evidence type="ECO:0000313" key="8">
    <source>
        <dbReference type="EMBL" id="CAH1534134.1"/>
    </source>
</evidence>
<keyword evidence="4 6" id="KW-1133">Transmembrane helix</keyword>
<feature type="transmembrane region" description="Helical" evidence="6">
    <location>
        <begin position="283"/>
        <end position="302"/>
    </location>
</feature>
<feature type="domain" description="Type II secretion system protein GspF" evidence="7">
    <location>
        <begin position="139"/>
        <end position="262"/>
    </location>
</feature>
<gene>
    <name evidence="8" type="ORF">THF1D04_360013</name>
</gene>
<evidence type="ECO:0000256" key="4">
    <source>
        <dbReference type="ARBA" id="ARBA00022989"/>
    </source>
</evidence>
<dbReference type="PANTHER" id="PTHR35007:SF2">
    <property type="entry name" value="PILUS ASSEMBLE PROTEIN"/>
    <property type="match status" value="1"/>
</dbReference>
<dbReference type="PANTHER" id="PTHR35007">
    <property type="entry name" value="INTEGRAL MEMBRANE PROTEIN-RELATED"/>
    <property type="match status" value="1"/>
</dbReference>
<comment type="subcellular location">
    <subcellularLocation>
        <location evidence="1">Cell membrane</location>
        <topology evidence="1">Multi-pass membrane protein</topology>
    </subcellularLocation>
</comment>
<evidence type="ECO:0000313" key="9">
    <source>
        <dbReference type="Proteomes" id="UP001295420"/>
    </source>
</evidence>
<comment type="caution">
    <text evidence="8">The sequence shown here is derived from an EMBL/GenBank/DDBJ whole genome shotgun (WGS) entry which is preliminary data.</text>
</comment>
<dbReference type="GO" id="GO:0005886">
    <property type="term" value="C:plasma membrane"/>
    <property type="evidence" value="ECO:0007669"/>
    <property type="project" value="UniProtKB-SubCell"/>
</dbReference>
<dbReference type="InterPro" id="IPR018076">
    <property type="entry name" value="T2SS_GspF_dom"/>
</dbReference>
<feature type="transmembrane region" description="Helical" evidence="6">
    <location>
        <begin position="78"/>
        <end position="96"/>
    </location>
</feature>
<keyword evidence="5 6" id="KW-0472">Membrane</keyword>
<organism evidence="8 9">
    <name type="scientific">Vibrio owensii</name>
    <dbReference type="NCBI Taxonomy" id="696485"/>
    <lineage>
        <taxon>Bacteria</taxon>
        <taxon>Pseudomonadati</taxon>
        <taxon>Pseudomonadota</taxon>
        <taxon>Gammaproteobacteria</taxon>
        <taxon>Vibrionales</taxon>
        <taxon>Vibrionaceae</taxon>
        <taxon>Vibrio</taxon>
    </lineage>
</organism>
<evidence type="ECO:0000256" key="3">
    <source>
        <dbReference type="ARBA" id="ARBA00022692"/>
    </source>
</evidence>
<dbReference type="AlphaFoldDB" id="A0AAU9Q8J9"/>
<keyword evidence="2" id="KW-1003">Cell membrane</keyword>
<name>A0AAU9Q8J9_9VIBR</name>
<reference evidence="8" key="1">
    <citation type="submission" date="2022-01" db="EMBL/GenBank/DDBJ databases">
        <authorList>
            <person name="Lagorce A."/>
        </authorList>
    </citation>
    <scope>NUCLEOTIDE SEQUENCE</scope>
    <source>
        <strain evidence="8">Th15_F1_D04</strain>
    </source>
</reference>
<evidence type="ECO:0000256" key="6">
    <source>
        <dbReference type="SAM" id="Phobius"/>
    </source>
</evidence>
<feature type="transmembrane region" description="Helical" evidence="6">
    <location>
        <begin position="6"/>
        <end position="21"/>
    </location>
</feature>
<dbReference type="RefSeq" id="WP_409931486.1">
    <property type="nucleotide sequence ID" value="NZ_CAKMTQ010000030.1"/>
</dbReference>
<evidence type="ECO:0000259" key="7">
    <source>
        <dbReference type="Pfam" id="PF00482"/>
    </source>
</evidence>
<evidence type="ECO:0000256" key="1">
    <source>
        <dbReference type="ARBA" id="ARBA00004651"/>
    </source>
</evidence>
<evidence type="ECO:0000256" key="5">
    <source>
        <dbReference type="ARBA" id="ARBA00023136"/>
    </source>
</evidence>
<accession>A0AAU9Q8J9</accession>
<keyword evidence="3 6" id="KW-0812">Transmembrane</keyword>
<feature type="transmembrane region" description="Helical" evidence="6">
    <location>
        <begin position="247"/>
        <end position="267"/>
    </location>
</feature>
<proteinExistence type="predicted"/>
<dbReference type="Proteomes" id="UP001295420">
    <property type="component" value="Unassembled WGS sequence"/>
</dbReference>
<feature type="transmembrane region" description="Helical" evidence="6">
    <location>
        <begin position="102"/>
        <end position="123"/>
    </location>
</feature>